<dbReference type="OrthoDB" id="550575at2759"/>
<dbReference type="InterPro" id="IPR006553">
    <property type="entry name" value="Leu-rich_rpt_Cys-con_subtyp"/>
</dbReference>
<protein>
    <submittedName>
        <fullName evidence="4">RNI-like protein</fullName>
    </submittedName>
</protein>
<dbReference type="InterPro" id="IPR036047">
    <property type="entry name" value="F-box-like_dom_sf"/>
</dbReference>
<keyword evidence="3" id="KW-1185">Reference proteome</keyword>
<organism evidence="4">
    <name type="scientific">Dissoconium aciculare CBS 342.82</name>
    <dbReference type="NCBI Taxonomy" id="1314786"/>
    <lineage>
        <taxon>Eukaryota</taxon>
        <taxon>Fungi</taxon>
        <taxon>Dikarya</taxon>
        <taxon>Ascomycota</taxon>
        <taxon>Pezizomycotina</taxon>
        <taxon>Dothideomycetes</taxon>
        <taxon>Dothideomycetidae</taxon>
        <taxon>Mycosphaerellales</taxon>
        <taxon>Dissoconiaceae</taxon>
        <taxon>Dissoconium</taxon>
    </lineage>
</organism>
<accession>A0A6J3MIK0</accession>
<gene>
    <name evidence="4" type="ORF">K489DRAFT_349371</name>
</gene>
<dbReference type="GO" id="GO:0031146">
    <property type="term" value="P:SCF-dependent proteasomal ubiquitin-dependent protein catabolic process"/>
    <property type="evidence" value="ECO:0007669"/>
    <property type="project" value="TreeGrafter"/>
</dbReference>
<dbReference type="SMART" id="SM00256">
    <property type="entry name" value="FBOX"/>
    <property type="match status" value="1"/>
</dbReference>
<dbReference type="Gene3D" id="3.80.10.10">
    <property type="entry name" value="Ribonuclease Inhibitor"/>
    <property type="match status" value="3"/>
</dbReference>
<dbReference type="RefSeq" id="XP_033464787.1">
    <property type="nucleotide sequence ID" value="XM_033602396.1"/>
</dbReference>
<proteinExistence type="predicted"/>
<dbReference type="AlphaFoldDB" id="A0A6J3MIK0"/>
<reference evidence="4" key="3">
    <citation type="submission" date="2025-08" db="UniProtKB">
        <authorList>
            <consortium name="RefSeq"/>
        </authorList>
    </citation>
    <scope>IDENTIFICATION</scope>
    <source>
        <strain evidence="4">CBS 342.82</strain>
    </source>
</reference>
<dbReference type="GeneID" id="54360196"/>
<reference evidence="4" key="2">
    <citation type="submission" date="2020-04" db="EMBL/GenBank/DDBJ databases">
        <authorList>
            <consortium name="NCBI Genome Project"/>
        </authorList>
    </citation>
    <scope>NUCLEOTIDE SEQUENCE</scope>
    <source>
        <strain evidence="4">CBS 342.82</strain>
    </source>
</reference>
<dbReference type="InterPro" id="IPR057207">
    <property type="entry name" value="FBXL15_LRR"/>
</dbReference>
<dbReference type="SUPFAM" id="SSF81383">
    <property type="entry name" value="F-box domain"/>
    <property type="match status" value="1"/>
</dbReference>
<dbReference type="Proteomes" id="UP000504637">
    <property type="component" value="Unplaced"/>
</dbReference>
<evidence type="ECO:0000313" key="3">
    <source>
        <dbReference type="Proteomes" id="UP000504637"/>
    </source>
</evidence>
<feature type="region of interest" description="Disordered" evidence="1">
    <location>
        <begin position="639"/>
        <end position="691"/>
    </location>
</feature>
<dbReference type="SMART" id="SM00367">
    <property type="entry name" value="LRR_CC"/>
    <property type="match status" value="9"/>
</dbReference>
<dbReference type="InterPro" id="IPR001810">
    <property type="entry name" value="F-box_dom"/>
</dbReference>
<evidence type="ECO:0000313" key="4">
    <source>
        <dbReference type="RefSeq" id="XP_033464787.1"/>
    </source>
</evidence>
<dbReference type="PANTHER" id="PTHR13318">
    <property type="entry name" value="PARTNER OF PAIRED, ISOFORM B-RELATED"/>
    <property type="match status" value="1"/>
</dbReference>
<feature type="domain" description="F-box" evidence="2">
    <location>
        <begin position="152"/>
        <end position="198"/>
    </location>
</feature>
<name>A0A6J3MIK0_9PEZI</name>
<dbReference type="Pfam" id="PF12937">
    <property type="entry name" value="F-box-like"/>
    <property type="match status" value="1"/>
</dbReference>
<dbReference type="PROSITE" id="PS50181">
    <property type="entry name" value="FBOX"/>
    <property type="match status" value="1"/>
</dbReference>
<evidence type="ECO:0000259" key="2">
    <source>
        <dbReference type="PROSITE" id="PS50181"/>
    </source>
</evidence>
<evidence type="ECO:0000256" key="1">
    <source>
        <dbReference type="SAM" id="MobiDB-lite"/>
    </source>
</evidence>
<dbReference type="InterPro" id="IPR032675">
    <property type="entry name" value="LRR_dom_sf"/>
</dbReference>
<feature type="region of interest" description="Disordered" evidence="1">
    <location>
        <begin position="22"/>
        <end position="42"/>
    </location>
</feature>
<dbReference type="SUPFAM" id="SSF52047">
    <property type="entry name" value="RNI-like"/>
    <property type="match status" value="1"/>
</dbReference>
<dbReference type="Pfam" id="PF25372">
    <property type="entry name" value="DUF7885"/>
    <property type="match status" value="2"/>
</dbReference>
<reference evidence="4" key="1">
    <citation type="submission" date="2020-01" db="EMBL/GenBank/DDBJ databases">
        <authorList>
            <consortium name="DOE Joint Genome Institute"/>
            <person name="Haridas S."/>
            <person name="Albert R."/>
            <person name="Binder M."/>
            <person name="Bloem J."/>
            <person name="Labutti K."/>
            <person name="Salamov A."/>
            <person name="Andreopoulos B."/>
            <person name="Baker S.E."/>
            <person name="Barry K."/>
            <person name="Bills G."/>
            <person name="Bluhm B.H."/>
            <person name="Cannon C."/>
            <person name="Castanera R."/>
            <person name="Culley D.E."/>
            <person name="Daum C."/>
            <person name="Ezra D."/>
            <person name="Gonzalez J.B."/>
            <person name="Henrissat B."/>
            <person name="Kuo A."/>
            <person name="Liang C."/>
            <person name="Lipzen A."/>
            <person name="Lutzoni F."/>
            <person name="Magnuson J."/>
            <person name="Mondo S."/>
            <person name="Nolan M."/>
            <person name="Ohm R."/>
            <person name="Pangilinan J."/>
            <person name="Park H.-J."/>
            <person name="Ramirez L."/>
            <person name="Alfaro M."/>
            <person name="Sun H."/>
            <person name="Tritt A."/>
            <person name="Yoshinaga Y."/>
            <person name="Zwiers L.-H."/>
            <person name="Turgeon B.G."/>
            <person name="Goodwin S.B."/>
            <person name="Spatafora J.W."/>
            <person name="Crous P.W."/>
            <person name="Grigoriev I.V."/>
        </authorList>
    </citation>
    <scope>NUCLEOTIDE SEQUENCE</scope>
    <source>
        <strain evidence="4">CBS 342.82</strain>
    </source>
</reference>
<sequence>MLAFQEQPLRLKGRQRLLASLQRITSSHSGGRRGSSRSRAYSDSARGSISCISLSAASPEDPALFGHPLTRQWSTGFATAPASALNSPRVQTPVLEGAARVRYVGQHDNTSIAVPAGICLNSKLHSTPCIVEVDEDYFSRSVEKPKKAKKWFNFWRDLPSELRMEVLSYLTPRQIVRCSIVSKSWHAMCFDGQLWSDLDTTGFYRDIPGEALEKIIAAAGPFIRDLNLRGCVQLEHRWNTANRLSDACKNLENMSLEGCHITRSSIHNFLWGNSRLVHLNLSGLDGASDAGMEILANNCSKLQHLNISWCKNVTTSGLRKVVLSCTRLTDLLAGQGKDWDDLAFMATLFKTNGLERLTLMNCESLNDESLKVLIQGLNPEIDCLTDRPIVPPRKLKHLDLTRCRSITDDGLRCLVGNIPEIEGLQLSKCRGILDATLIELLPTTDKLTHLDLEELEDLTNNFLNTLTQSQCIKTLRHLNISFCENLSDAGMIPVIQAGTSLRSLEMDNTRIGDLSLAEAAAMVRRRSPRRTVQGVYQPGQCQYKPEIGLKLVAYDCQNVTWTGVREILSRNADTLVSRPPSPRIHIVRSTTFPSEIIQLKCFYTYQPTVEEHTKRVIRGDFIAARRLDRKWTDFMMAQEEADAGGAGSRRRRRRAREAQMMHADEEDEHTPGSGVGGGRRRRARSGGCSVM</sequence>
<dbReference type="GO" id="GO:0019005">
    <property type="term" value="C:SCF ubiquitin ligase complex"/>
    <property type="evidence" value="ECO:0007669"/>
    <property type="project" value="TreeGrafter"/>
</dbReference>